<dbReference type="InParanoid" id="I3EEF4"/>
<organism evidence="10 11">
    <name type="scientific">Nematocida parisii (strain ERTm3)</name>
    <name type="common">Nematode killer fungus</name>
    <dbReference type="NCBI Taxonomy" id="935791"/>
    <lineage>
        <taxon>Eukaryota</taxon>
        <taxon>Fungi</taxon>
        <taxon>Fungi incertae sedis</taxon>
        <taxon>Microsporidia</taxon>
        <taxon>Nematocida</taxon>
    </lineage>
</organism>
<dbReference type="HOGENOM" id="CLU_1078038_0_0_1"/>
<dbReference type="EMBL" id="GL870881">
    <property type="protein sequence ID" value="EIJ87601.1"/>
    <property type="molecule type" value="Genomic_DNA"/>
</dbReference>
<keyword evidence="8" id="KW-1133">Transmembrane helix</keyword>
<comment type="cofactor">
    <cofactor evidence="1">
        <name>Zn(2+)</name>
        <dbReference type="ChEBI" id="CHEBI:29105"/>
    </cofactor>
</comment>
<dbReference type="Proteomes" id="UP000002872">
    <property type="component" value="Unassembled WGS sequence"/>
</dbReference>
<dbReference type="InterPro" id="IPR045089">
    <property type="entry name" value="PGGT1B-like"/>
</dbReference>
<feature type="transmembrane region" description="Helical" evidence="8">
    <location>
        <begin position="49"/>
        <end position="70"/>
    </location>
</feature>
<protein>
    <recommendedName>
        <fullName evidence="9">Prenyltransferase alpha-alpha toroid domain-containing protein</fullName>
    </recommendedName>
</protein>
<evidence type="ECO:0000256" key="2">
    <source>
        <dbReference type="ARBA" id="ARBA00010497"/>
    </source>
</evidence>
<dbReference type="Pfam" id="PF00432">
    <property type="entry name" value="Prenyltrans"/>
    <property type="match status" value="1"/>
</dbReference>
<keyword evidence="3" id="KW-0637">Prenyltransferase</keyword>
<keyword evidence="4" id="KW-0808">Transferase</keyword>
<sequence>MYNDEGVSTQSSVDAMNLNATIKNKKPTLLDKDRHLKYIIKQMNKPLNIAYSALIPWVGAWMANALYVILGRDQFYDGTHEEVEKLDKIATQIINLQGSGTGISAGPGHMPNLGSTYAGVVLLKILNRLDEIDKAGIVQFIKEMRVPNGFTMYADGEIDPRSIYCAVATYSILHSEDIQQENQHNPLESEEGKNIFGGIDTILCSLQTYEGGICCFSWGGGARWVYILRSGWIKDFTKAYSQHRHSEKVAFGEAGCDK</sequence>
<accession>I3EEF4</accession>
<reference evidence="10" key="1">
    <citation type="submission" date="2011-01" db="EMBL/GenBank/DDBJ databases">
        <title>The Genome Sequence of Nematocida parisii strain ERTm3.</title>
        <authorList>
            <consortium name="The Broad Institute Genome Sequencing Platform"/>
            <consortium name="The Broad Institute Genome Sequencing Center for Infectious Disease"/>
            <person name="Cuomo C."/>
            <person name="Troemel E."/>
            <person name="Young S.K."/>
            <person name="Zeng Q."/>
            <person name="Gargeya S."/>
            <person name="Fitzgerald M."/>
            <person name="Haas B."/>
            <person name="Abouelleil A."/>
            <person name="Alvarado L."/>
            <person name="Arachchi H.M."/>
            <person name="Berlin A."/>
            <person name="Chapman S.B."/>
            <person name="Gearin G."/>
            <person name="Goldberg J."/>
            <person name="Griggs A."/>
            <person name="Gujja S."/>
            <person name="Hansen M."/>
            <person name="Heiman D."/>
            <person name="Howarth C."/>
            <person name="Larimer J."/>
            <person name="Lui A."/>
            <person name="MacDonald P.J.P."/>
            <person name="McCowen C."/>
            <person name="Montmayeur A."/>
            <person name="Murphy C."/>
            <person name="Neiman D."/>
            <person name="Pearson M."/>
            <person name="Priest M."/>
            <person name="Roberts A."/>
            <person name="Saif S."/>
            <person name="Shea T."/>
            <person name="Sisk P."/>
            <person name="Stolte C."/>
            <person name="Sykes S."/>
            <person name="Wortman J."/>
            <person name="Nusbaum C."/>
            <person name="Birren B."/>
        </authorList>
    </citation>
    <scope>NUCLEOTIDE SEQUENCE</scope>
    <source>
        <strain evidence="10">ERTm3</strain>
    </source>
</reference>
<dbReference type="InterPro" id="IPR008930">
    <property type="entry name" value="Terpenoid_cyclase/PrenylTrfase"/>
</dbReference>
<dbReference type="GO" id="GO:0005965">
    <property type="term" value="C:protein farnesyltransferase complex"/>
    <property type="evidence" value="ECO:0007669"/>
    <property type="project" value="TreeGrafter"/>
</dbReference>
<keyword evidence="8" id="KW-0812">Transmembrane</keyword>
<evidence type="ECO:0000259" key="9">
    <source>
        <dbReference type="Pfam" id="PF00432"/>
    </source>
</evidence>
<evidence type="ECO:0000256" key="8">
    <source>
        <dbReference type="SAM" id="Phobius"/>
    </source>
</evidence>
<dbReference type="GO" id="GO:0004660">
    <property type="term" value="F:protein farnesyltransferase activity"/>
    <property type="evidence" value="ECO:0007669"/>
    <property type="project" value="TreeGrafter"/>
</dbReference>
<keyword evidence="5" id="KW-0479">Metal-binding</keyword>
<dbReference type="InterPro" id="IPR001330">
    <property type="entry name" value="Prenyltrans"/>
</dbReference>
<dbReference type="PANTHER" id="PTHR11774">
    <property type="entry name" value="GERANYLGERANYL TRANSFERASE TYPE BETA SUBUNIT"/>
    <property type="match status" value="1"/>
</dbReference>
<keyword evidence="8" id="KW-0472">Membrane</keyword>
<name>I3EEF4_NEMP3</name>
<dbReference type="VEuPathDB" id="MicrosporidiaDB:NEQG_02148"/>
<evidence type="ECO:0000256" key="5">
    <source>
        <dbReference type="ARBA" id="ARBA00022723"/>
    </source>
</evidence>
<evidence type="ECO:0000256" key="1">
    <source>
        <dbReference type="ARBA" id="ARBA00001947"/>
    </source>
</evidence>
<evidence type="ECO:0000256" key="7">
    <source>
        <dbReference type="ARBA" id="ARBA00022833"/>
    </source>
</evidence>
<proteinExistence type="inferred from homology"/>
<evidence type="ECO:0000256" key="4">
    <source>
        <dbReference type="ARBA" id="ARBA00022679"/>
    </source>
</evidence>
<evidence type="ECO:0000256" key="6">
    <source>
        <dbReference type="ARBA" id="ARBA00022737"/>
    </source>
</evidence>
<gene>
    <name evidence="10" type="ORF">NEQG_02148</name>
</gene>
<dbReference type="STRING" id="935791.I3EEF4"/>
<dbReference type="PANTHER" id="PTHR11774:SF6">
    <property type="entry name" value="PROTEIN FARNESYLTRANSFERASE SUBUNIT BETA"/>
    <property type="match status" value="1"/>
</dbReference>
<keyword evidence="6" id="KW-0677">Repeat</keyword>
<dbReference type="Gene3D" id="1.50.10.20">
    <property type="match status" value="1"/>
</dbReference>
<dbReference type="AlphaFoldDB" id="I3EEF4"/>
<keyword evidence="7" id="KW-0862">Zinc</keyword>
<dbReference type="OrthoDB" id="10261146at2759"/>
<comment type="similarity">
    <text evidence="2">Belongs to the protein prenyltransferase subunit beta family.</text>
</comment>
<evidence type="ECO:0000256" key="3">
    <source>
        <dbReference type="ARBA" id="ARBA00022602"/>
    </source>
</evidence>
<dbReference type="GO" id="GO:0046872">
    <property type="term" value="F:metal ion binding"/>
    <property type="evidence" value="ECO:0007669"/>
    <property type="project" value="UniProtKB-KW"/>
</dbReference>
<keyword evidence="11" id="KW-1185">Reference proteome</keyword>
<feature type="domain" description="Prenyltransferase alpha-alpha toroid" evidence="9">
    <location>
        <begin position="30"/>
        <end position="216"/>
    </location>
</feature>
<dbReference type="SUPFAM" id="SSF48239">
    <property type="entry name" value="Terpenoid cyclases/Protein prenyltransferases"/>
    <property type="match status" value="1"/>
</dbReference>
<evidence type="ECO:0000313" key="10">
    <source>
        <dbReference type="EMBL" id="EIJ87601.1"/>
    </source>
</evidence>
<evidence type="ECO:0000313" key="11">
    <source>
        <dbReference type="Proteomes" id="UP000002872"/>
    </source>
</evidence>